<keyword evidence="7" id="KW-0690">Ribosome biogenesis</keyword>
<dbReference type="SUPFAM" id="SSF55486">
    <property type="entry name" value="Metalloproteases ('zincins'), catalytic domain"/>
    <property type="match status" value="1"/>
</dbReference>
<evidence type="ECO:0000313" key="8">
    <source>
        <dbReference type="EMBL" id="TPD59760.1"/>
    </source>
</evidence>
<sequence>MSAADIQLDINQEEPAWSQELPGAEGLIRTVLEKIMSDSPEGVVLNRFPHLELSVLLTNDENIRVLNRDYRGKDKPTNVLSFPALSDEELDAWFHAGQDLPDYPVSLGDIILALETVQNEAISSGKSLENHFCHLIVHGLLHLLGYDHMNDAEAEEMEGLEKAILGTLGIDDPYGEMST</sequence>
<comment type="subcellular location">
    <subcellularLocation>
        <location evidence="7">Cytoplasm</location>
    </subcellularLocation>
</comment>
<dbReference type="GO" id="GO:0005737">
    <property type="term" value="C:cytoplasm"/>
    <property type="evidence" value="ECO:0007669"/>
    <property type="project" value="UniProtKB-SubCell"/>
</dbReference>
<dbReference type="InterPro" id="IPR023091">
    <property type="entry name" value="MetalPrtase_cat_dom_sf_prd"/>
</dbReference>
<evidence type="ECO:0000256" key="2">
    <source>
        <dbReference type="ARBA" id="ARBA00022722"/>
    </source>
</evidence>
<dbReference type="Proteomes" id="UP000319148">
    <property type="component" value="Unassembled WGS sequence"/>
</dbReference>
<dbReference type="NCBIfam" id="TIGR00043">
    <property type="entry name" value="rRNA maturation RNase YbeY"/>
    <property type="match status" value="1"/>
</dbReference>
<comment type="cofactor">
    <cofactor evidence="7">
        <name>Zn(2+)</name>
        <dbReference type="ChEBI" id="CHEBI:29105"/>
    </cofactor>
    <text evidence="7">Binds 1 zinc ion.</text>
</comment>
<dbReference type="OrthoDB" id="9807740at2"/>
<dbReference type="EC" id="3.1.-.-" evidence="7"/>
<keyword evidence="4 7" id="KW-0255">Endonuclease</keyword>
<evidence type="ECO:0000256" key="4">
    <source>
        <dbReference type="ARBA" id="ARBA00022759"/>
    </source>
</evidence>
<dbReference type="Gene3D" id="3.40.390.30">
    <property type="entry name" value="Metalloproteases ('zincins'), catalytic domain"/>
    <property type="match status" value="1"/>
</dbReference>
<keyword evidence="9" id="KW-1185">Reference proteome</keyword>
<feature type="binding site" evidence="7">
    <location>
        <position position="148"/>
    </location>
    <ligand>
        <name>Zn(2+)</name>
        <dbReference type="ChEBI" id="CHEBI:29105"/>
        <note>catalytic</note>
    </ligand>
</feature>
<evidence type="ECO:0000256" key="6">
    <source>
        <dbReference type="ARBA" id="ARBA00022833"/>
    </source>
</evidence>
<evidence type="ECO:0000256" key="5">
    <source>
        <dbReference type="ARBA" id="ARBA00022801"/>
    </source>
</evidence>
<dbReference type="PANTHER" id="PTHR46986:SF1">
    <property type="entry name" value="ENDORIBONUCLEASE YBEY, CHLOROPLASTIC"/>
    <property type="match status" value="1"/>
</dbReference>
<evidence type="ECO:0000256" key="1">
    <source>
        <dbReference type="ARBA" id="ARBA00010875"/>
    </source>
</evidence>
<dbReference type="GO" id="GO:0006364">
    <property type="term" value="P:rRNA processing"/>
    <property type="evidence" value="ECO:0007669"/>
    <property type="project" value="UniProtKB-UniRule"/>
</dbReference>
<comment type="caution">
    <text evidence="8">The sequence shown here is derived from an EMBL/GenBank/DDBJ whole genome shotgun (WGS) entry which is preliminary data.</text>
</comment>
<evidence type="ECO:0000256" key="7">
    <source>
        <dbReference type="HAMAP-Rule" id="MF_00009"/>
    </source>
</evidence>
<dbReference type="InterPro" id="IPR020549">
    <property type="entry name" value="YbeY_CS"/>
</dbReference>
<dbReference type="PROSITE" id="PS01306">
    <property type="entry name" value="UPF0054"/>
    <property type="match status" value="1"/>
</dbReference>
<dbReference type="AlphaFoldDB" id="A0A501PH23"/>
<keyword evidence="7" id="KW-0698">rRNA processing</keyword>
<evidence type="ECO:0000256" key="3">
    <source>
        <dbReference type="ARBA" id="ARBA00022723"/>
    </source>
</evidence>
<feature type="binding site" evidence="7">
    <location>
        <position position="142"/>
    </location>
    <ligand>
        <name>Zn(2+)</name>
        <dbReference type="ChEBI" id="CHEBI:29105"/>
        <note>catalytic</note>
    </ligand>
</feature>
<keyword evidence="3 7" id="KW-0479">Metal-binding</keyword>
<dbReference type="GO" id="GO:0004521">
    <property type="term" value="F:RNA endonuclease activity"/>
    <property type="evidence" value="ECO:0007669"/>
    <property type="project" value="UniProtKB-UniRule"/>
</dbReference>
<comment type="similarity">
    <text evidence="1 7">Belongs to the endoribonuclease YbeY family.</text>
</comment>
<keyword evidence="5 7" id="KW-0378">Hydrolase</keyword>
<accession>A0A501PH23</accession>
<keyword evidence="6 7" id="KW-0862">Zinc</keyword>
<keyword evidence="7" id="KW-0963">Cytoplasm</keyword>
<reference evidence="9" key="1">
    <citation type="submission" date="2019-06" db="EMBL/GenBank/DDBJ databases">
        <title>The complete genome of Emcibacter congregatus ZYLT.</title>
        <authorList>
            <person name="Zhao Z."/>
        </authorList>
    </citation>
    <scope>NUCLEOTIDE SEQUENCE [LARGE SCALE GENOMIC DNA]</scope>
    <source>
        <strain evidence="9">MCCC 1A06723</strain>
    </source>
</reference>
<organism evidence="8 9">
    <name type="scientific">Emcibacter nanhaiensis</name>
    <dbReference type="NCBI Taxonomy" id="1505037"/>
    <lineage>
        <taxon>Bacteria</taxon>
        <taxon>Pseudomonadati</taxon>
        <taxon>Pseudomonadota</taxon>
        <taxon>Alphaproteobacteria</taxon>
        <taxon>Emcibacterales</taxon>
        <taxon>Emcibacteraceae</taxon>
        <taxon>Emcibacter</taxon>
    </lineage>
</organism>
<evidence type="ECO:0000313" key="9">
    <source>
        <dbReference type="Proteomes" id="UP000319148"/>
    </source>
</evidence>
<dbReference type="GO" id="GO:0004222">
    <property type="term" value="F:metalloendopeptidase activity"/>
    <property type="evidence" value="ECO:0007669"/>
    <property type="project" value="InterPro"/>
</dbReference>
<feature type="binding site" evidence="7">
    <location>
        <position position="138"/>
    </location>
    <ligand>
        <name>Zn(2+)</name>
        <dbReference type="ChEBI" id="CHEBI:29105"/>
        <note>catalytic</note>
    </ligand>
</feature>
<proteinExistence type="inferred from homology"/>
<protein>
    <recommendedName>
        <fullName evidence="7">Endoribonuclease YbeY</fullName>
        <ecNumber evidence="7">3.1.-.-</ecNumber>
    </recommendedName>
</protein>
<dbReference type="PANTHER" id="PTHR46986">
    <property type="entry name" value="ENDORIBONUCLEASE YBEY, CHLOROPLASTIC"/>
    <property type="match status" value="1"/>
</dbReference>
<dbReference type="HAMAP" id="MF_00009">
    <property type="entry name" value="Endoribonucl_YbeY"/>
    <property type="match status" value="1"/>
</dbReference>
<dbReference type="RefSeq" id="WP_139940732.1">
    <property type="nucleotide sequence ID" value="NZ_JBHSYP010000006.1"/>
</dbReference>
<dbReference type="InterPro" id="IPR002036">
    <property type="entry name" value="YbeY"/>
</dbReference>
<dbReference type="GO" id="GO:0008270">
    <property type="term" value="F:zinc ion binding"/>
    <property type="evidence" value="ECO:0007669"/>
    <property type="project" value="UniProtKB-UniRule"/>
</dbReference>
<name>A0A501PH23_9PROT</name>
<gene>
    <name evidence="7 8" type="primary">ybeY</name>
    <name evidence="8" type="ORF">FIV46_09720</name>
</gene>
<dbReference type="EMBL" id="VFIY01000010">
    <property type="protein sequence ID" value="TPD59760.1"/>
    <property type="molecule type" value="Genomic_DNA"/>
</dbReference>
<comment type="function">
    <text evidence="7">Single strand-specific metallo-endoribonuclease involved in late-stage 70S ribosome quality control and in maturation of the 3' terminus of the 16S rRNA.</text>
</comment>
<dbReference type="Pfam" id="PF02130">
    <property type="entry name" value="YbeY"/>
    <property type="match status" value="1"/>
</dbReference>
<keyword evidence="2 7" id="KW-0540">Nuclease</keyword>